<name>A0A1G9CB03_9RHOB</name>
<dbReference type="InterPro" id="IPR017968">
    <property type="entry name" value="Acylphosphatase_CS"/>
</dbReference>
<sequence>MSAEASEERVAIDARVTGRVQGVGFRWWTCDEAEALGLAGWVRNEPDGSVRAHLEGPRRAVEAMVAALHRGPSAARVASVEVTPASPSPEPGHGVRILR</sequence>
<dbReference type="Pfam" id="PF00708">
    <property type="entry name" value="Acylphosphatase"/>
    <property type="match status" value="1"/>
</dbReference>
<dbReference type="Gene3D" id="3.30.70.100">
    <property type="match status" value="1"/>
</dbReference>
<evidence type="ECO:0000256" key="7">
    <source>
        <dbReference type="SAM" id="MobiDB-lite"/>
    </source>
</evidence>
<comment type="catalytic activity">
    <reaction evidence="3 4 5">
        <text>an acyl phosphate + H2O = a carboxylate + phosphate + H(+)</text>
        <dbReference type="Rhea" id="RHEA:14965"/>
        <dbReference type="ChEBI" id="CHEBI:15377"/>
        <dbReference type="ChEBI" id="CHEBI:15378"/>
        <dbReference type="ChEBI" id="CHEBI:29067"/>
        <dbReference type="ChEBI" id="CHEBI:43474"/>
        <dbReference type="ChEBI" id="CHEBI:59918"/>
        <dbReference type="EC" id="3.6.1.7"/>
    </reaction>
</comment>
<dbReference type="PROSITE" id="PS00150">
    <property type="entry name" value="ACYLPHOSPHATASE_1"/>
    <property type="match status" value="1"/>
</dbReference>
<dbReference type="PANTHER" id="PTHR47268:SF4">
    <property type="entry name" value="ACYLPHOSPHATASE"/>
    <property type="match status" value="1"/>
</dbReference>
<evidence type="ECO:0000256" key="4">
    <source>
        <dbReference type="PROSITE-ProRule" id="PRU00520"/>
    </source>
</evidence>
<keyword evidence="4 5" id="KW-0378">Hydrolase</keyword>
<accession>A0A1G9CB03</accession>
<dbReference type="InterPro" id="IPR036046">
    <property type="entry name" value="Acylphosphatase-like_dom_sf"/>
</dbReference>
<dbReference type="Proteomes" id="UP000199328">
    <property type="component" value="Unassembled WGS sequence"/>
</dbReference>
<keyword evidence="10" id="KW-1185">Reference proteome</keyword>
<dbReference type="SUPFAM" id="SSF54975">
    <property type="entry name" value="Acylphosphatase/BLUF domain-like"/>
    <property type="match status" value="1"/>
</dbReference>
<organism evidence="9 10">
    <name type="scientific">Meinhardsimonia xiamenensis</name>
    <dbReference type="NCBI Taxonomy" id="990712"/>
    <lineage>
        <taxon>Bacteria</taxon>
        <taxon>Pseudomonadati</taxon>
        <taxon>Pseudomonadota</taxon>
        <taxon>Alphaproteobacteria</taxon>
        <taxon>Rhodobacterales</taxon>
        <taxon>Paracoccaceae</taxon>
        <taxon>Meinhardsimonia</taxon>
    </lineage>
</organism>
<evidence type="ECO:0000256" key="6">
    <source>
        <dbReference type="RuleBase" id="RU004168"/>
    </source>
</evidence>
<gene>
    <name evidence="9" type="ORF">SAMN05216257_10345</name>
</gene>
<evidence type="ECO:0000256" key="2">
    <source>
        <dbReference type="ARBA" id="ARBA00012150"/>
    </source>
</evidence>
<evidence type="ECO:0000259" key="8">
    <source>
        <dbReference type="PROSITE" id="PS51160"/>
    </source>
</evidence>
<dbReference type="PRINTS" id="PR00112">
    <property type="entry name" value="ACYLPHPHTASE"/>
</dbReference>
<evidence type="ECO:0000256" key="5">
    <source>
        <dbReference type="RuleBase" id="RU000553"/>
    </source>
</evidence>
<dbReference type="PROSITE" id="PS51160">
    <property type="entry name" value="ACYLPHOSPHATASE_3"/>
    <property type="match status" value="1"/>
</dbReference>
<evidence type="ECO:0000313" key="9">
    <source>
        <dbReference type="EMBL" id="SDK48868.1"/>
    </source>
</evidence>
<dbReference type="PROSITE" id="PS00151">
    <property type="entry name" value="ACYLPHOSPHATASE_2"/>
    <property type="match status" value="1"/>
</dbReference>
<feature type="region of interest" description="Disordered" evidence="7">
    <location>
        <begin position="78"/>
        <end position="99"/>
    </location>
</feature>
<dbReference type="EMBL" id="FNFV01000003">
    <property type="protein sequence ID" value="SDK48868.1"/>
    <property type="molecule type" value="Genomic_DNA"/>
</dbReference>
<dbReference type="GO" id="GO:0003998">
    <property type="term" value="F:acylphosphatase activity"/>
    <property type="evidence" value="ECO:0007669"/>
    <property type="project" value="UniProtKB-EC"/>
</dbReference>
<dbReference type="OrthoDB" id="5295388at2"/>
<feature type="active site" evidence="4">
    <location>
        <position position="44"/>
    </location>
</feature>
<protein>
    <recommendedName>
        <fullName evidence="2 4">Acylphosphatase</fullName>
        <ecNumber evidence="2 4">3.6.1.7</ecNumber>
    </recommendedName>
</protein>
<reference evidence="10" key="1">
    <citation type="submission" date="2016-10" db="EMBL/GenBank/DDBJ databases">
        <authorList>
            <person name="Varghese N."/>
            <person name="Submissions S."/>
        </authorList>
    </citation>
    <scope>NUCLEOTIDE SEQUENCE [LARGE SCALE GENOMIC DNA]</scope>
    <source>
        <strain evidence="10">CGMCC 1.10789</strain>
    </source>
</reference>
<comment type="similarity">
    <text evidence="1 6">Belongs to the acylphosphatase family.</text>
</comment>
<dbReference type="RefSeq" id="WP_092499594.1">
    <property type="nucleotide sequence ID" value="NZ_FNFV01000003.1"/>
</dbReference>
<dbReference type="EC" id="3.6.1.7" evidence="2 4"/>
<feature type="active site" evidence="4">
    <location>
        <position position="26"/>
    </location>
</feature>
<dbReference type="PANTHER" id="PTHR47268">
    <property type="entry name" value="ACYLPHOSPHATASE"/>
    <property type="match status" value="1"/>
</dbReference>
<dbReference type="InterPro" id="IPR001792">
    <property type="entry name" value="Acylphosphatase-like_dom"/>
</dbReference>
<dbReference type="STRING" id="990712.SAMN05216257_10345"/>
<evidence type="ECO:0000313" key="10">
    <source>
        <dbReference type="Proteomes" id="UP000199328"/>
    </source>
</evidence>
<evidence type="ECO:0000256" key="3">
    <source>
        <dbReference type="ARBA" id="ARBA00047645"/>
    </source>
</evidence>
<dbReference type="AlphaFoldDB" id="A0A1G9CB03"/>
<proteinExistence type="inferred from homology"/>
<evidence type="ECO:0000256" key="1">
    <source>
        <dbReference type="ARBA" id="ARBA00005614"/>
    </source>
</evidence>
<feature type="domain" description="Acylphosphatase-like" evidence="8">
    <location>
        <begin position="11"/>
        <end position="99"/>
    </location>
</feature>
<dbReference type="InterPro" id="IPR020456">
    <property type="entry name" value="Acylphosphatase"/>
</dbReference>